<evidence type="ECO:0000313" key="2">
    <source>
        <dbReference type="EMBL" id="MCL7030791.1"/>
    </source>
</evidence>
<proteinExistence type="predicted"/>
<keyword evidence="3" id="KW-1185">Reference proteome</keyword>
<accession>A0AA41S8T8</accession>
<dbReference type="Proteomes" id="UP001177140">
    <property type="component" value="Unassembled WGS sequence"/>
</dbReference>
<organism evidence="2 3">
    <name type="scientific">Papaver nudicaule</name>
    <name type="common">Iceland poppy</name>
    <dbReference type="NCBI Taxonomy" id="74823"/>
    <lineage>
        <taxon>Eukaryota</taxon>
        <taxon>Viridiplantae</taxon>
        <taxon>Streptophyta</taxon>
        <taxon>Embryophyta</taxon>
        <taxon>Tracheophyta</taxon>
        <taxon>Spermatophyta</taxon>
        <taxon>Magnoliopsida</taxon>
        <taxon>Ranunculales</taxon>
        <taxon>Papaveraceae</taxon>
        <taxon>Papaveroideae</taxon>
        <taxon>Papaver</taxon>
    </lineage>
</organism>
<gene>
    <name evidence="2" type="ORF">MKW94_011149</name>
</gene>
<dbReference type="EMBL" id="JAJJMA010105390">
    <property type="protein sequence ID" value="MCL7030791.1"/>
    <property type="molecule type" value="Genomic_DNA"/>
</dbReference>
<dbReference type="InterPro" id="IPR036392">
    <property type="entry name" value="PLAT/LH2_dom_sf"/>
</dbReference>
<dbReference type="Gene3D" id="2.60.60.20">
    <property type="entry name" value="PLAT/LH2 domain"/>
    <property type="match status" value="1"/>
</dbReference>
<keyword evidence="1" id="KW-0732">Signal</keyword>
<sequence length="157" mass="17352">MAKTITSFALHFLVFLAMASTSIKAQATKQCDYEMIVNTGKTRGPSNMKLGVIIEAIGGEGTIRTTNLVKNWGAMGQGYTYFLPNSSDRFRAKLPCMLNNFCWLAIKGKKGELNPHWYIDTITVSTKGAGGIDRMKTFQFLEEISTVYPDANHGECP</sequence>
<name>A0AA41S8T8_PAPNU</name>
<comment type="caution">
    <text evidence="2">The sequence shown here is derived from an EMBL/GenBank/DDBJ whole genome shotgun (WGS) entry which is preliminary data.</text>
</comment>
<feature type="signal peptide" evidence="1">
    <location>
        <begin position="1"/>
        <end position="25"/>
    </location>
</feature>
<evidence type="ECO:0008006" key="4">
    <source>
        <dbReference type="Google" id="ProtNLM"/>
    </source>
</evidence>
<dbReference type="AlphaFoldDB" id="A0AA41S8T8"/>
<evidence type="ECO:0000313" key="3">
    <source>
        <dbReference type="Proteomes" id="UP001177140"/>
    </source>
</evidence>
<protein>
    <recommendedName>
        <fullName evidence="4">PLAT domain-containing protein</fullName>
    </recommendedName>
</protein>
<feature type="chain" id="PRO_5041300617" description="PLAT domain-containing protein" evidence="1">
    <location>
        <begin position="26"/>
        <end position="157"/>
    </location>
</feature>
<dbReference type="SUPFAM" id="SSF49723">
    <property type="entry name" value="Lipase/lipooxygenase domain (PLAT/LH2 domain)"/>
    <property type="match status" value="1"/>
</dbReference>
<reference evidence="2" key="1">
    <citation type="submission" date="2022-03" db="EMBL/GenBank/DDBJ databases">
        <title>A functionally conserved STORR gene fusion in Papaver species that diverged 16.8 million years ago.</title>
        <authorList>
            <person name="Catania T."/>
        </authorList>
    </citation>
    <scope>NUCLEOTIDE SEQUENCE</scope>
    <source>
        <strain evidence="2">S-191538</strain>
    </source>
</reference>
<evidence type="ECO:0000256" key="1">
    <source>
        <dbReference type="SAM" id="SignalP"/>
    </source>
</evidence>